<feature type="domain" description="BTB" evidence="2">
    <location>
        <begin position="41"/>
        <end position="102"/>
    </location>
</feature>
<name>A0A8H4LMF3_9HYPO</name>
<dbReference type="Proteomes" id="UP000554235">
    <property type="component" value="Unassembled WGS sequence"/>
</dbReference>
<feature type="compositionally biased region" description="Acidic residues" evidence="1">
    <location>
        <begin position="160"/>
        <end position="178"/>
    </location>
</feature>
<accession>A0A8H4LMF3</accession>
<proteinExistence type="predicted"/>
<evidence type="ECO:0000313" key="4">
    <source>
        <dbReference type="Proteomes" id="UP000554235"/>
    </source>
</evidence>
<dbReference type="PROSITE" id="PS50097">
    <property type="entry name" value="BTB"/>
    <property type="match status" value="1"/>
</dbReference>
<dbReference type="Pfam" id="PF00651">
    <property type="entry name" value="BTB"/>
    <property type="match status" value="1"/>
</dbReference>
<dbReference type="CDD" id="cd18186">
    <property type="entry name" value="BTB_POZ_ZBTB_KLHL-like"/>
    <property type="match status" value="1"/>
</dbReference>
<evidence type="ECO:0000313" key="3">
    <source>
        <dbReference type="EMBL" id="KAF4472294.1"/>
    </source>
</evidence>
<dbReference type="InterPro" id="IPR000210">
    <property type="entry name" value="BTB/POZ_dom"/>
</dbReference>
<dbReference type="SUPFAM" id="SSF54695">
    <property type="entry name" value="POZ domain"/>
    <property type="match status" value="1"/>
</dbReference>
<dbReference type="Gene3D" id="3.30.710.10">
    <property type="entry name" value="Potassium Channel Kv1.1, Chain A"/>
    <property type="match status" value="1"/>
</dbReference>
<sequence>MAHTSSSTGSEYRHDHDAVAEQCATSIHASISTLLWNEKFSDMTILCNGREFNVHRAIVCTQCVFFDRALNSNFKEATSGVVDLPDDDPDVLECFLEFLYTGAYSDGVNNTWGKPSAAAKMNPQEVQESLKTLPGPAQFLTRPTEEEDDNLFKASKVKEDEVDEEYEEDEDGDEELPDADGPVELSQEMEELSMEALSMLENGEGLRRLAEMRDDMTLPLRLYVMADKYDVPALRLLARERFYRAAELVWEQADDFPDIVDEIYLCTRETDQAMREIVCRLVGTRIQSDRVRHKMRAVMEKHGEFAVGVMEYSLHLGYPQIRVEGS</sequence>
<gene>
    <name evidence="3" type="ORF">FALBO_798</name>
</gene>
<dbReference type="AlphaFoldDB" id="A0A8H4LMF3"/>
<protein>
    <submittedName>
        <fullName evidence="3">BTB POZ domain-containing</fullName>
    </submittedName>
</protein>
<reference evidence="3 4" key="1">
    <citation type="submission" date="2020-01" db="EMBL/GenBank/DDBJ databases">
        <title>Identification and distribution of gene clusters putatively required for synthesis of sphingolipid metabolism inhibitors in phylogenetically diverse species of the filamentous fungus Fusarium.</title>
        <authorList>
            <person name="Kim H.-S."/>
            <person name="Busman M."/>
            <person name="Brown D.W."/>
            <person name="Divon H."/>
            <person name="Uhlig S."/>
            <person name="Proctor R.H."/>
        </authorList>
    </citation>
    <scope>NUCLEOTIDE SEQUENCE [LARGE SCALE GENOMIC DNA]</scope>
    <source>
        <strain evidence="3 4">NRRL 20459</strain>
    </source>
</reference>
<dbReference type="InterPro" id="IPR011333">
    <property type="entry name" value="SKP1/BTB/POZ_sf"/>
</dbReference>
<evidence type="ECO:0000256" key="1">
    <source>
        <dbReference type="SAM" id="MobiDB-lite"/>
    </source>
</evidence>
<keyword evidence="4" id="KW-1185">Reference proteome</keyword>
<dbReference type="EMBL" id="JAADYS010000095">
    <property type="protein sequence ID" value="KAF4472294.1"/>
    <property type="molecule type" value="Genomic_DNA"/>
</dbReference>
<comment type="caution">
    <text evidence="3">The sequence shown here is derived from an EMBL/GenBank/DDBJ whole genome shotgun (WGS) entry which is preliminary data.</text>
</comment>
<dbReference type="PANTHER" id="PTHR47843">
    <property type="entry name" value="BTB DOMAIN-CONTAINING PROTEIN-RELATED"/>
    <property type="match status" value="1"/>
</dbReference>
<organism evidence="3 4">
    <name type="scientific">Fusarium albosuccineum</name>
    <dbReference type="NCBI Taxonomy" id="1237068"/>
    <lineage>
        <taxon>Eukaryota</taxon>
        <taxon>Fungi</taxon>
        <taxon>Dikarya</taxon>
        <taxon>Ascomycota</taxon>
        <taxon>Pezizomycotina</taxon>
        <taxon>Sordariomycetes</taxon>
        <taxon>Hypocreomycetidae</taxon>
        <taxon>Hypocreales</taxon>
        <taxon>Nectriaceae</taxon>
        <taxon>Fusarium</taxon>
        <taxon>Fusarium decemcellulare species complex</taxon>
    </lineage>
</organism>
<dbReference type="OrthoDB" id="1022638at2759"/>
<dbReference type="PANTHER" id="PTHR47843:SF5">
    <property type="entry name" value="BTB_POZ DOMAIN PROTEIN"/>
    <property type="match status" value="1"/>
</dbReference>
<evidence type="ECO:0000259" key="2">
    <source>
        <dbReference type="PROSITE" id="PS50097"/>
    </source>
</evidence>
<feature type="region of interest" description="Disordered" evidence="1">
    <location>
        <begin position="134"/>
        <end position="181"/>
    </location>
</feature>